<organism evidence="2 3">
    <name type="scientific">Macrosiphum euphorbiae</name>
    <name type="common">potato aphid</name>
    <dbReference type="NCBI Taxonomy" id="13131"/>
    <lineage>
        <taxon>Eukaryota</taxon>
        <taxon>Metazoa</taxon>
        <taxon>Ecdysozoa</taxon>
        <taxon>Arthropoda</taxon>
        <taxon>Hexapoda</taxon>
        <taxon>Insecta</taxon>
        <taxon>Pterygota</taxon>
        <taxon>Neoptera</taxon>
        <taxon>Paraneoptera</taxon>
        <taxon>Hemiptera</taxon>
        <taxon>Sternorrhyncha</taxon>
        <taxon>Aphidomorpha</taxon>
        <taxon>Aphidoidea</taxon>
        <taxon>Aphididae</taxon>
        <taxon>Macrosiphini</taxon>
        <taxon>Macrosiphum</taxon>
    </lineage>
</organism>
<dbReference type="Proteomes" id="UP001160148">
    <property type="component" value="Unassembled WGS sequence"/>
</dbReference>
<protein>
    <submittedName>
        <fullName evidence="2">Uncharacterized protein</fullName>
    </submittedName>
</protein>
<evidence type="ECO:0000256" key="1">
    <source>
        <dbReference type="SAM" id="Phobius"/>
    </source>
</evidence>
<keyword evidence="1" id="KW-0472">Membrane</keyword>
<reference evidence="2 3" key="1">
    <citation type="submission" date="2023-01" db="EMBL/GenBank/DDBJ databases">
        <authorList>
            <person name="Whitehead M."/>
        </authorList>
    </citation>
    <scope>NUCLEOTIDE SEQUENCE [LARGE SCALE GENOMIC DNA]</scope>
</reference>
<proteinExistence type="predicted"/>
<gene>
    <name evidence="2" type="ORF">MEUPH1_LOCUS14837</name>
</gene>
<comment type="caution">
    <text evidence="2">The sequence shown here is derived from an EMBL/GenBank/DDBJ whole genome shotgun (WGS) entry which is preliminary data.</text>
</comment>
<keyword evidence="1" id="KW-1133">Transmembrane helix</keyword>
<dbReference type="AlphaFoldDB" id="A0AAV0WU03"/>
<accession>A0AAV0WU03</accession>
<keyword evidence="1" id="KW-0812">Transmembrane</keyword>
<name>A0AAV0WU03_9HEMI</name>
<dbReference type="EMBL" id="CARXXK010000002">
    <property type="protein sequence ID" value="CAI6359425.1"/>
    <property type="molecule type" value="Genomic_DNA"/>
</dbReference>
<keyword evidence="3" id="KW-1185">Reference proteome</keyword>
<sequence length="100" mass="11709">METPELLTTCNETNVEKKLEEEKVTQDELNIKEEYRDALSCIGFEKDEWYKYNTIVNVVLFALLIMSLILIVGVAVYMGRILYLIVQKKMFISKILNKEL</sequence>
<evidence type="ECO:0000313" key="3">
    <source>
        <dbReference type="Proteomes" id="UP001160148"/>
    </source>
</evidence>
<feature type="transmembrane region" description="Helical" evidence="1">
    <location>
        <begin position="58"/>
        <end position="86"/>
    </location>
</feature>
<evidence type="ECO:0000313" key="2">
    <source>
        <dbReference type="EMBL" id="CAI6359425.1"/>
    </source>
</evidence>